<dbReference type="EMBL" id="JAHLQK010000001">
    <property type="protein sequence ID" value="MBU5675660.1"/>
    <property type="molecule type" value="Genomic_DNA"/>
</dbReference>
<dbReference type="HAMAP" id="MF_01151">
    <property type="entry name" value="GrpE"/>
    <property type="match status" value="1"/>
</dbReference>
<dbReference type="PANTHER" id="PTHR21237:SF23">
    <property type="entry name" value="GRPE PROTEIN HOMOLOG, MITOCHONDRIAL"/>
    <property type="match status" value="1"/>
</dbReference>
<organism evidence="3 4">
    <name type="scientific">Alkaliphilus flagellatus</name>
    <dbReference type="NCBI Taxonomy" id="2841507"/>
    <lineage>
        <taxon>Bacteria</taxon>
        <taxon>Bacillati</taxon>
        <taxon>Bacillota</taxon>
        <taxon>Clostridia</taxon>
        <taxon>Peptostreptococcales</taxon>
        <taxon>Natronincolaceae</taxon>
        <taxon>Alkaliphilus</taxon>
    </lineage>
</organism>
<protein>
    <recommendedName>
        <fullName evidence="1">Protein GrpE</fullName>
    </recommendedName>
    <alternativeName>
        <fullName evidence="1">HSP-70 cofactor</fullName>
    </alternativeName>
</protein>
<evidence type="ECO:0000256" key="1">
    <source>
        <dbReference type="HAMAP-Rule" id="MF_01151"/>
    </source>
</evidence>
<gene>
    <name evidence="1 3" type="primary">grpE</name>
    <name evidence="3" type="ORF">KQI88_04455</name>
</gene>
<dbReference type="RefSeq" id="WP_216415123.1">
    <property type="nucleotide sequence ID" value="NZ_JAHLQK010000001.1"/>
</dbReference>
<comment type="caution">
    <text evidence="3">The sequence shown here is derived from an EMBL/GenBank/DDBJ whole genome shotgun (WGS) entry which is preliminary data.</text>
</comment>
<evidence type="ECO:0000256" key="2">
    <source>
        <dbReference type="SAM" id="MobiDB-lite"/>
    </source>
</evidence>
<accession>A0ABS6G2N0</accession>
<dbReference type="CDD" id="cd00446">
    <property type="entry name" value="GrpE"/>
    <property type="match status" value="1"/>
</dbReference>
<evidence type="ECO:0000313" key="4">
    <source>
        <dbReference type="Proteomes" id="UP000779508"/>
    </source>
</evidence>
<dbReference type="Pfam" id="PF01025">
    <property type="entry name" value="GrpE"/>
    <property type="match status" value="1"/>
</dbReference>
<dbReference type="PANTHER" id="PTHR21237">
    <property type="entry name" value="GRPE PROTEIN"/>
    <property type="match status" value="1"/>
</dbReference>
<sequence length="188" mass="21753">MKDIKQEEVEGIEENKETANNNLEATLDEIEETDENFKDLEEKLAEKTAEYEDVFSQFQRLQADFSNYKKRVEKEKGEIYLYANEKIASDLLNIIDNLERAIQSQTDIDEDNSLLEGINLVYKQLIDTLTKHGVEEIEALGKPFDMNLHYAVMQEETNGEANCVIDILQKGYKINDRVLRPAMVKVSR</sequence>
<dbReference type="InterPro" id="IPR000740">
    <property type="entry name" value="GrpE"/>
</dbReference>
<comment type="function">
    <text evidence="1">Participates actively in the response to hyperosmotic and heat shock by preventing the aggregation of stress-denatured proteins, in association with DnaK and GrpE. It is the nucleotide exchange factor for DnaK and may function as a thermosensor. Unfolded proteins bind initially to DnaJ; upon interaction with the DnaJ-bound protein, DnaK hydrolyzes its bound ATP, resulting in the formation of a stable complex. GrpE releases ADP from DnaK; ATP binding to DnaK triggers the release of the substrate protein, thus completing the reaction cycle. Several rounds of ATP-dependent interactions between DnaJ, DnaK and GrpE are required for fully efficient folding.</text>
</comment>
<reference evidence="3 4" key="1">
    <citation type="submission" date="2021-06" db="EMBL/GenBank/DDBJ databases">
        <authorList>
            <person name="Sun Q."/>
            <person name="Li D."/>
        </authorList>
    </citation>
    <scope>NUCLEOTIDE SEQUENCE [LARGE SCALE GENOMIC DNA]</scope>
    <source>
        <strain evidence="3 4">MSJ-5</strain>
    </source>
</reference>
<comment type="subcellular location">
    <subcellularLocation>
        <location evidence="1">Cytoplasm</location>
    </subcellularLocation>
</comment>
<proteinExistence type="inferred from homology"/>
<keyword evidence="4" id="KW-1185">Reference proteome</keyword>
<keyword evidence="1" id="KW-0963">Cytoplasm</keyword>
<keyword evidence="1" id="KW-0346">Stress response</keyword>
<name>A0ABS6G2N0_9FIRM</name>
<comment type="subunit">
    <text evidence="1">Homodimer.</text>
</comment>
<feature type="compositionally biased region" description="Basic and acidic residues" evidence="2">
    <location>
        <begin position="1"/>
        <end position="17"/>
    </location>
</feature>
<evidence type="ECO:0000313" key="3">
    <source>
        <dbReference type="EMBL" id="MBU5675660.1"/>
    </source>
</evidence>
<feature type="region of interest" description="Disordered" evidence="2">
    <location>
        <begin position="1"/>
        <end position="22"/>
    </location>
</feature>
<comment type="similarity">
    <text evidence="1">Belongs to the GrpE family.</text>
</comment>
<keyword evidence="1" id="KW-0143">Chaperone</keyword>
<dbReference type="Proteomes" id="UP000779508">
    <property type="component" value="Unassembled WGS sequence"/>
</dbReference>
<dbReference type="NCBIfam" id="NF010738">
    <property type="entry name" value="PRK14140.1"/>
    <property type="match status" value="1"/>
</dbReference>